<keyword evidence="2" id="KW-0808">Transferase</keyword>
<evidence type="ECO:0000256" key="6">
    <source>
        <dbReference type="ARBA" id="ARBA00022741"/>
    </source>
</evidence>
<protein>
    <submittedName>
        <fullName evidence="10">Uncharacterized protein</fullName>
    </submittedName>
</protein>
<comment type="cofactor">
    <cofactor evidence="1">
        <name>Mg(2+)</name>
        <dbReference type="ChEBI" id="CHEBI:18420"/>
    </cofactor>
</comment>
<evidence type="ECO:0000256" key="2">
    <source>
        <dbReference type="ARBA" id="ARBA00022679"/>
    </source>
</evidence>
<dbReference type="InterPro" id="IPR002646">
    <property type="entry name" value="PolA_pol_head_dom"/>
</dbReference>
<dbReference type="InterPro" id="IPR043519">
    <property type="entry name" value="NT_sf"/>
</dbReference>
<feature type="non-terminal residue" evidence="10">
    <location>
        <position position="1"/>
    </location>
</feature>
<evidence type="ECO:0000256" key="3">
    <source>
        <dbReference type="ARBA" id="ARBA00022694"/>
    </source>
</evidence>
<dbReference type="PANTHER" id="PTHR46173:SF1">
    <property type="entry name" value="CCA TRNA NUCLEOTIDYLTRANSFERASE 1, MITOCHONDRIAL"/>
    <property type="match status" value="1"/>
</dbReference>
<feature type="domain" description="Poly A polymerase head" evidence="8">
    <location>
        <begin position="21"/>
        <end position="109"/>
    </location>
</feature>
<dbReference type="Pfam" id="PF12627">
    <property type="entry name" value="PolyA_pol_RNAbd"/>
    <property type="match status" value="1"/>
</dbReference>
<evidence type="ECO:0000256" key="1">
    <source>
        <dbReference type="ARBA" id="ARBA00001946"/>
    </source>
</evidence>
<reference evidence="10" key="1">
    <citation type="submission" date="2018-05" db="EMBL/GenBank/DDBJ databases">
        <authorList>
            <person name="Lanie J.A."/>
            <person name="Ng W.-L."/>
            <person name="Kazmierczak K.M."/>
            <person name="Andrzejewski T.M."/>
            <person name="Davidsen T.M."/>
            <person name="Wayne K.J."/>
            <person name="Tettelin H."/>
            <person name="Glass J.I."/>
            <person name="Rusch D."/>
            <person name="Podicherti R."/>
            <person name="Tsui H.-C.T."/>
            <person name="Winkler M.E."/>
        </authorList>
    </citation>
    <scope>NUCLEOTIDE SEQUENCE</scope>
</reference>
<accession>A0A381QMB8</accession>
<dbReference type="SUPFAM" id="SSF81301">
    <property type="entry name" value="Nucleotidyltransferase"/>
    <property type="match status" value="1"/>
</dbReference>
<evidence type="ECO:0000259" key="8">
    <source>
        <dbReference type="Pfam" id="PF01743"/>
    </source>
</evidence>
<evidence type="ECO:0000256" key="4">
    <source>
        <dbReference type="ARBA" id="ARBA00022695"/>
    </source>
</evidence>
<feature type="domain" description="tRNA nucleotidyltransferase/poly(A) polymerase RNA and SrmB- binding" evidence="9">
    <location>
        <begin position="135"/>
        <end position="193"/>
    </location>
</feature>
<keyword evidence="7" id="KW-0460">Magnesium</keyword>
<dbReference type="InterPro" id="IPR032828">
    <property type="entry name" value="PolyA_RNA-bd"/>
</dbReference>
<dbReference type="EMBL" id="UINC01001373">
    <property type="protein sequence ID" value="SUZ79117.1"/>
    <property type="molecule type" value="Genomic_DNA"/>
</dbReference>
<dbReference type="GO" id="GO:0008033">
    <property type="term" value="P:tRNA processing"/>
    <property type="evidence" value="ECO:0007669"/>
    <property type="project" value="UniProtKB-KW"/>
</dbReference>
<dbReference type="GO" id="GO:0000049">
    <property type="term" value="F:tRNA binding"/>
    <property type="evidence" value="ECO:0007669"/>
    <property type="project" value="TreeGrafter"/>
</dbReference>
<dbReference type="InterPro" id="IPR050264">
    <property type="entry name" value="Bact_CCA-adding_enz_type3_sf"/>
</dbReference>
<evidence type="ECO:0000256" key="7">
    <source>
        <dbReference type="ARBA" id="ARBA00022842"/>
    </source>
</evidence>
<keyword evidence="5" id="KW-0479">Metal-binding</keyword>
<dbReference type="GO" id="GO:0046872">
    <property type="term" value="F:metal ion binding"/>
    <property type="evidence" value="ECO:0007669"/>
    <property type="project" value="UniProtKB-KW"/>
</dbReference>
<dbReference type="Gene3D" id="1.10.3090.10">
    <property type="entry name" value="cca-adding enzyme, domain 2"/>
    <property type="match status" value="1"/>
</dbReference>
<dbReference type="Gene3D" id="3.30.460.10">
    <property type="entry name" value="Beta Polymerase, domain 2"/>
    <property type="match status" value="1"/>
</dbReference>
<evidence type="ECO:0000256" key="5">
    <source>
        <dbReference type="ARBA" id="ARBA00022723"/>
    </source>
</evidence>
<dbReference type="SUPFAM" id="SSF81891">
    <property type="entry name" value="Poly A polymerase C-terminal region-like"/>
    <property type="match status" value="1"/>
</dbReference>
<dbReference type="PANTHER" id="PTHR46173">
    <property type="entry name" value="CCA TRNA NUCLEOTIDYLTRANSFERASE 1, MITOCHONDRIAL"/>
    <property type="match status" value="1"/>
</dbReference>
<dbReference type="GO" id="GO:0016779">
    <property type="term" value="F:nucleotidyltransferase activity"/>
    <property type="evidence" value="ECO:0007669"/>
    <property type="project" value="UniProtKB-KW"/>
</dbReference>
<evidence type="ECO:0000259" key="9">
    <source>
        <dbReference type="Pfam" id="PF12627"/>
    </source>
</evidence>
<evidence type="ECO:0000313" key="10">
    <source>
        <dbReference type="EMBL" id="SUZ79117.1"/>
    </source>
</evidence>
<dbReference type="GO" id="GO:0000166">
    <property type="term" value="F:nucleotide binding"/>
    <property type="evidence" value="ECO:0007669"/>
    <property type="project" value="UniProtKB-KW"/>
</dbReference>
<keyword evidence="3" id="KW-0819">tRNA processing</keyword>
<dbReference type="AlphaFoldDB" id="A0A381QMB8"/>
<proteinExistence type="predicted"/>
<sequence>VVGIELEDLGKILQPFGKVNLVGKSFGIIKYTPEGGSGEIDISIPRIDSKSTGKGHKDFEVKLGKGITLQQDQLRRDFWINALAKDLDTGKVIDIGRKGMTDLKKKEIRMISPVAFEEDPLRMLRAVQFAARFEFKIESKTFEEIKKNAKSISTVSSERFQEEFRKMFTKAEKPSIGIKLLFDTGLIDHILPQSNLRKIDLASIDKLDKKAFPAFMGMLMNGYGSNAGKEVISKMRLSNNDADAVQSVVTYTDNSPFLEKNDFKLVQFIKNVDNKGIANIDEYLKVKNRPTLSSRLRRMTVTSIKDLSIGGRDLMGIGLKGIQVGDALNHALEFAVKTGKNNKLELLRAIKNKYNIREEVKVESVLKYMLSSKDMGALSKMRDSVVTKNSDMKPIKDLHITLASGPEWKKLRKRLFHNSLPDPNFKLEFEKPKKAKFGGRVSWYTKVKQQKQLKDYVTDLIQANPDPKRIFHVSLANKTGNSGDSVANI</sequence>
<name>A0A381QMB8_9ZZZZ</name>
<gene>
    <name evidence="10" type="ORF">METZ01_LOCUS31971</name>
</gene>
<organism evidence="10">
    <name type="scientific">marine metagenome</name>
    <dbReference type="NCBI Taxonomy" id="408172"/>
    <lineage>
        <taxon>unclassified sequences</taxon>
        <taxon>metagenomes</taxon>
        <taxon>ecological metagenomes</taxon>
    </lineage>
</organism>
<dbReference type="Pfam" id="PF01743">
    <property type="entry name" value="PolyA_pol"/>
    <property type="match status" value="1"/>
</dbReference>
<keyword evidence="4" id="KW-0548">Nucleotidyltransferase</keyword>
<keyword evidence="6" id="KW-0547">Nucleotide-binding</keyword>